<dbReference type="EMBL" id="BKCJ011847045">
    <property type="protein sequence ID" value="GFD57967.1"/>
    <property type="molecule type" value="Genomic_DNA"/>
</dbReference>
<dbReference type="AlphaFoldDB" id="A0A699XE85"/>
<name>A0A699XE85_TANCI</name>
<accession>A0A699XE85</accession>
<organism evidence="1">
    <name type="scientific">Tanacetum cinerariifolium</name>
    <name type="common">Dalmatian daisy</name>
    <name type="synonym">Chrysanthemum cinerariifolium</name>
    <dbReference type="NCBI Taxonomy" id="118510"/>
    <lineage>
        <taxon>Eukaryota</taxon>
        <taxon>Viridiplantae</taxon>
        <taxon>Streptophyta</taxon>
        <taxon>Embryophyta</taxon>
        <taxon>Tracheophyta</taxon>
        <taxon>Spermatophyta</taxon>
        <taxon>Magnoliopsida</taxon>
        <taxon>eudicotyledons</taxon>
        <taxon>Gunneridae</taxon>
        <taxon>Pentapetalae</taxon>
        <taxon>asterids</taxon>
        <taxon>campanulids</taxon>
        <taxon>Asterales</taxon>
        <taxon>Asteraceae</taxon>
        <taxon>Asteroideae</taxon>
        <taxon>Anthemideae</taxon>
        <taxon>Anthemidinae</taxon>
        <taxon>Tanacetum</taxon>
    </lineage>
</organism>
<gene>
    <name evidence="1" type="ORF">Tci_929936</name>
</gene>
<reference evidence="1" key="1">
    <citation type="journal article" date="2019" name="Sci. Rep.">
        <title>Draft genome of Tanacetum cinerariifolium, the natural source of mosquito coil.</title>
        <authorList>
            <person name="Yamashiro T."/>
            <person name="Shiraishi A."/>
            <person name="Satake H."/>
            <person name="Nakayama K."/>
        </authorList>
    </citation>
    <scope>NUCLEOTIDE SEQUENCE</scope>
</reference>
<proteinExistence type="predicted"/>
<sequence length="73" mass="7749">IYGHAVGGGVAAIGRDLARLVALPQQRGGRTVRGRGRVDVAQVVGIVEKRRVSTVGHRGVSRDAVFEPTKHPQ</sequence>
<evidence type="ECO:0000313" key="1">
    <source>
        <dbReference type="EMBL" id="GFD57967.1"/>
    </source>
</evidence>
<comment type="caution">
    <text evidence="1">The sequence shown here is derived from an EMBL/GenBank/DDBJ whole genome shotgun (WGS) entry which is preliminary data.</text>
</comment>
<protein>
    <submittedName>
        <fullName evidence="1">Uncharacterized protein</fullName>
    </submittedName>
</protein>
<feature type="non-terminal residue" evidence="1">
    <location>
        <position position="73"/>
    </location>
</feature>
<feature type="non-terminal residue" evidence="1">
    <location>
        <position position="1"/>
    </location>
</feature>